<evidence type="ECO:0000313" key="6">
    <source>
        <dbReference type="EMBL" id="MEE1673538.1"/>
    </source>
</evidence>
<evidence type="ECO:0000256" key="2">
    <source>
        <dbReference type="SAM" id="MobiDB-lite"/>
    </source>
</evidence>
<feature type="domain" description="GH16" evidence="5">
    <location>
        <begin position="48"/>
        <end position="286"/>
    </location>
</feature>
<organism evidence="6 7">
    <name type="scientific">Agarivorans aestuarii</name>
    <dbReference type="NCBI Taxonomy" id="1563703"/>
    <lineage>
        <taxon>Bacteria</taxon>
        <taxon>Pseudomonadati</taxon>
        <taxon>Pseudomonadota</taxon>
        <taxon>Gammaproteobacteria</taxon>
        <taxon>Alteromonadales</taxon>
        <taxon>Alteromonadaceae</taxon>
        <taxon>Agarivorans</taxon>
    </lineage>
</organism>
<keyword evidence="3" id="KW-0472">Membrane</keyword>
<reference evidence="7" key="1">
    <citation type="submission" date="2023-07" db="EMBL/GenBank/DDBJ databases">
        <title>Draft genome sequence of Agarivorans aestuarii strain ZMCS4, a CAZymes producing bacteria isolated from the marine brown algae Clodostephus spongiosus.</title>
        <authorList>
            <person name="Lorente B."/>
            <person name="Cabral C."/>
            <person name="Frias J."/>
            <person name="Faria J."/>
            <person name="Toubarro D."/>
        </authorList>
    </citation>
    <scope>NUCLEOTIDE SEQUENCE [LARGE SCALE GENOMIC DNA]</scope>
    <source>
        <strain evidence="7">ZMCS4</strain>
    </source>
</reference>
<feature type="transmembrane region" description="Helical" evidence="3">
    <location>
        <begin position="419"/>
        <end position="437"/>
    </location>
</feature>
<keyword evidence="3" id="KW-1133">Transmembrane helix</keyword>
<evidence type="ECO:0000313" key="7">
    <source>
        <dbReference type="Proteomes" id="UP001310248"/>
    </source>
</evidence>
<evidence type="ECO:0000259" key="5">
    <source>
        <dbReference type="PROSITE" id="PS51762"/>
    </source>
</evidence>
<comment type="caution">
    <text evidence="6">The sequence shown here is derived from an EMBL/GenBank/DDBJ whole genome shotgun (WGS) entry which is preliminary data.</text>
</comment>
<evidence type="ECO:0000256" key="4">
    <source>
        <dbReference type="SAM" id="SignalP"/>
    </source>
</evidence>
<keyword evidence="4" id="KW-0732">Signal</keyword>
<keyword evidence="3" id="KW-0812">Transmembrane</keyword>
<feature type="region of interest" description="Disordered" evidence="2">
    <location>
        <begin position="287"/>
        <end position="306"/>
    </location>
</feature>
<name>A0ABU7G2F4_9ALTE</name>
<reference evidence="6 7" key="2">
    <citation type="submission" date="2023-12" db="EMBL/GenBank/DDBJ databases">
        <authorList>
            <consortium name="Cladostephus spongiosus"/>
            <person name="Lorente B."/>
            <person name="Cabral C."/>
            <person name="Frias J."/>
            <person name="Faria J."/>
            <person name="Toubarro D."/>
        </authorList>
    </citation>
    <scope>NUCLEOTIDE SEQUENCE [LARGE SCALE GENOMIC DNA]</scope>
    <source>
        <strain evidence="6 7">ZMCS4</strain>
    </source>
</reference>
<dbReference type="SUPFAM" id="SSF49899">
    <property type="entry name" value="Concanavalin A-like lectins/glucanases"/>
    <property type="match status" value="1"/>
</dbReference>
<feature type="chain" id="PRO_5045962434" evidence="4">
    <location>
        <begin position="34"/>
        <end position="443"/>
    </location>
</feature>
<dbReference type="Pfam" id="PF00722">
    <property type="entry name" value="Glyco_hydro_16"/>
    <property type="match status" value="1"/>
</dbReference>
<dbReference type="InterPro" id="IPR050546">
    <property type="entry name" value="Glycosyl_Hydrlase_16"/>
</dbReference>
<comment type="similarity">
    <text evidence="1">Belongs to the glycosyl hydrolase 16 family.</text>
</comment>
<evidence type="ECO:0000256" key="3">
    <source>
        <dbReference type="SAM" id="Phobius"/>
    </source>
</evidence>
<proteinExistence type="inferred from homology"/>
<sequence>MFSQDDAVNRFTVAKKATLLAGLFFAATQSAQAGWEVQWIDTFEGSRVDWSNWTAQTQANYNNEVQCYTDDDYSDERNYEVSEGSLKIIARKKTQNCATLGGQQKTWTSGRLNSKDKREFLYGRVESRIRFHNLEAGTWPAFWMLENRIAEQPIKGDGDNVNWPNVGAGEIDVWEWFSNEPNTYITNFFNVSGCGEEHRYTYPNGGSDVLNWHKYAMEWTQDKIDFYVDESLVVSQDISGCNQYQEPMFVLLNLAMGGNLGGFIDPNLALATMEVDYIAHCQASDSSDASYCDENAPRADDSEPSDSLASVELSLTQAGSVTRLVDPSAGMVTITASIEQGEEPLGNYSLYWQADELPSPIMQGTTLQFDPASMLDGSYSLLVSLEHNADSQLSTRDGLDFTVQANSEPVDGQSGGDSGGGSFGLATLFGLVGLLVIRRKHFK</sequence>
<dbReference type="EMBL" id="JAYDYW010000005">
    <property type="protein sequence ID" value="MEE1673538.1"/>
    <property type="molecule type" value="Genomic_DNA"/>
</dbReference>
<protein>
    <submittedName>
        <fullName evidence="6">Glycoside hydrolase family 16 protein</fullName>
    </submittedName>
</protein>
<dbReference type="Proteomes" id="UP001310248">
    <property type="component" value="Unassembled WGS sequence"/>
</dbReference>
<dbReference type="InterPro" id="IPR000757">
    <property type="entry name" value="Beta-glucanase-like"/>
</dbReference>
<keyword evidence="7" id="KW-1185">Reference proteome</keyword>
<dbReference type="Gene3D" id="2.60.120.200">
    <property type="match status" value="1"/>
</dbReference>
<dbReference type="PANTHER" id="PTHR10963">
    <property type="entry name" value="GLYCOSYL HYDROLASE-RELATED"/>
    <property type="match status" value="1"/>
</dbReference>
<dbReference type="PROSITE" id="PS51762">
    <property type="entry name" value="GH16_2"/>
    <property type="match status" value="1"/>
</dbReference>
<dbReference type="CDD" id="cd08023">
    <property type="entry name" value="GH16_laminarinase_like"/>
    <property type="match status" value="1"/>
</dbReference>
<evidence type="ECO:0000256" key="1">
    <source>
        <dbReference type="ARBA" id="ARBA00006865"/>
    </source>
</evidence>
<dbReference type="PANTHER" id="PTHR10963:SF55">
    <property type="entry name" value="GLYCOSIDE HYDROLASE FAMILY 16 PROTEIN"/>
    <property type="match status" value="1"/>
</dbReference>
<accession>A0ABU7G2F4</accession>
<dbReference type="InterPro" id="IPR013320">
    <property type="entry name" value="ConA-like_dom_sf"/>
</dbReference>
<dbReference type="GO" id="GO:0016787">
    <property type="term" value="F:hydrolase activity"/>
    <property type="evidence" value="ECO:0007669"/>
    <property type="project" value="UniProtKB-KW"/>
</dbReference>
<feature type="signal peptide" evidence="4">
    <location>
        <begin position="1"/>
        <end position="33"/>
    </location>
</feature>
<gene>
    <name evidence="6" type="ORF">SNR37_002962</name>
</gene>
<keyword evidence="6" id="KW-0378">Hydrolase</keyword>
<dbReference type="RefSeq" id="WP_329774822.1">
    <property type="nucleotide sequence ID" value="NZ_JAYDYW010000005.1"/>
</dbReference>